<gene>
    <name evidence="1" type="primary">ORF186096</name>
    <name evidence="2" type="synonym">ORF186097</name>
</gene>
<organism evidence="1">
    <name type="scientific">Arion vulgaris</name>
    <dbReference type="NCBI Taxonomy" id="1028688"/>
    <lineage>
        <taxon>Eukaryota</taxon>
        <taxon>Metazoa</taxon>
        <taxon>Spiralia</taxon>
        <taxon>Lophotrochozoa</taxon>
        <taxon>Mollusca</taxon>
        <taxon>Gastropoda</taxon>
        <taxon>Heterobranchia</taxon>
        <taxon>Euthyneura</taxon>
        <taxon>Panpulmonata</taxon>
        <taxon>Eupulmonata</taxon>
        <taxon>Stylommatophora</taxon>
        <taxon>Helicina</taxon>
        <taxon>Arionoidea</taxon>
        <taxon>Arionidae</taxon>
        <taxon>Arion</taxon>
    </lineage>
</organism>
<dbReference type="AlphaFoldDB" id="A0A0B7BGE0"/>
<protein>
    <submittedName>
        <fullName evidence="1">Uncharacterized protein</fullName>
    </submittedName>
</protein>
<sequence>MTYIEIIDATFVCVVIITHDGRASHSDRFTCQPLNVLLLVFLLCRSLQY</sequence>
<name>A0A0B7BGE0_9EUPU</name>
<dbReference type="EMBL" id="HACG01045158">
    <property type="protein sequence ID" value="CEK92023.1"/>
    <property type="molecule type" value="Transcribed_RNA"/>
</dbReference>
<evidence type="ECO:0000313" key="2">
    <source>
        <dbReference type="EMBL" id="CEK92024.1"/>
    </source>
</evidence>
<accession>A0A0B7BGE0</accession>
<proteinExistence type="predicted"/>
<evidence type="ECO:0000313" key="1">
    <source>
        <dbReference type="EMBL" id="CEK92023.1"/>
    </source>
</evidence>
<dbReference type="EMBL" id="HACG01045159">
    <property type="protein sequence ID" value="CEK92024.1"/>
    <property type="molecule type" value="Transcribed_RNA"/>
</dbReference>
<reference evidence="1" key="1">
    <citation type="submission" date="2014-12" db="EMBL/GenBank/DDBJ databases">
        <title>Insight into the proteome of Arion vulgaris.</title>
        <authorList>
            <person name="Aradska J."/>
            <person name="Bulat T."/>
            <person name="Smidak R."/>
            <person name="Sarate P."/>
            <person name="Gangsoo J."/>
            <person name="Sialana F."/>
            <person name="Bilban M."/>
            <person name="Lubec G."/>
        </authorList>
    </citation>
    <scope>NUCLEOTIDE SEQUENCE</scope>
    <source>
        <tissue evidence="1">Skin</tissue>
    </source>
</reference>